<accession>A0A139AJX2</accession>
<protein>
    <submittedName>
        <fullName evidence="2">Uncharacterized protein</fullName>
    </submittedName>
</protein>
<dbReference type="AlphaFoldDB" id="A0A139AJX2"/>
<dbReference type="EMBL" id="KQ965749">
    <property type="protein sequence ID" value="KXS17059.1"/>
    <property type="molecule type" value="Genomic_DNA"/>
</dbReference>
<dbReference type="Proteomes" id="UP000070544">
    <property type="component" value="Unassembled WGS sequence"/>
</dbReference>
<reference evidence="2 3" key="1">
    <citation type="journal article" date="2015" name="Genome Biol. Evol.">
        <title>Phylogenomic analyses indicate that early fungi evolved digesting cell walls of algal ancestors of land plants.</title>
        <authorList>
            <person name="Chang Y."/>
            <person name="Wang S."/>
            <person name="Sekimoto S."/>
            <person name="Aerts A.L."/>
            <person name="Choi C."/>
            <person name="Clum A."/>
            <person name="LaButti K.M."/>
            <person name="Lindquist E.A."/>
            <person name="Yee Ngan C."/>
            <person name="Ohm R.A."/>
            <person name="Salamov A.A."/>
            <person name="Grigoriev I.V."/>
            <person name="Spatafora J.W."/>
            <person name="Berbee M.L."/>
        </authorList>
    </citation>
    <scope>NUCLEOTIDE SEQUENCE [LARGE SCALE GENOMIC DNA]</scope>
    <source>
        <strain evidence="2 3">JEL478</strain>
    </source>
</reference>
<keyword evidence="1" id="KW-1133">Transmembrane helix</keyword>
<evidence type="ECO:0000313" key="2">
    <source>
        <dbReference type="EMBL" id="KXS17059.1"/>
    </source>
</evidence>
<evidence type="ECO:0000256" key="1">
    <source>
        <dbReference type="SAM" id="Phobius"/>
    </source>
</evidence>
<keyword evidence="1" id="KW-0812">Transmembrane</keyword>
<organism evidence="2 3">
    <name type="scientific">Gonapodya prolifera (strain JEL478)</name>
    <name type="common">Monoblepharis prolifera</name>
    <dbReference type="NCBI Taxonomy" id="1344416"/>
    <lineage>
        <taxon>Eukaryota</taxon>
        <taxon>Fungi</taxon>
        <taxon>Fungi incertae sedis</taxon>
        <taxon>Chytridiomycota</taxon>
        <taxon>Chytridiomycota incertae sedis</taxon>
        <taxon>Monoblepharidomycetes</taxon>
        <taxon>Monoblepharidales</taxon>
        <taxon>Gonapodyaceae</taxon>
        <taxon>Gonapodya</taxon>
    </lineage>
</organism>
<keyword evidence="1" id="KW-0472">Membrane</keyword>
<proteinExistence type="predicted"/>
<evidence type="ECO:0000313" key="3">
    <source>
        <dbReference type="Proteomes" id="UP000070544"/>
    </source>
</evidence>
<keyword evidence="3" id="KW-1185">Reference proteome</keyword>
<sequence length="82" mass="9405">MQDRVEVEKLFTLDVGLQEWKLMDMDWNYQEKPLAQALSLVETAAYLTLVMVVPFFNVVTDMLEDADVRLLPVTLTSTNDVP</sequence>
<gene>
    <name evidence="2" type="ORF">M427DRAFT_30855</name>
</gene>
<name>A0A139AJX2_GONPJ</name>
<feature type="transmembrane region" description="Helical" evidence="1">
    <location>
        <begin position="34"/>
        <end position="59"/>
    </location>
</feature>